<dbReference type="GO" id="GO:0051537">
    <property type="term" value="F:2 iron, 2 sulfur cluster binding"/>
    <property type="evidence" value="ECO:0007669"/>
    <property type="project" value="UniProtKB-KW"/>
</dbReference>
<gene>
    <name evidence="6" type="ORF">LCGC14_0315130</name>
</gene>
<protein>
    <recommendedName>
        <fullName evidence="5">Rieske domain-containing protein</fullName>
    </recommendedName>
</protein>
<evidence type="ECO:0000256" key="4">
    <source>
        <dbReference type="ARBA" id="ARBA00023014"/>
    </source>
</evidence>
<evidence type="ECO:0000259" key="5">
    <source>
        <dbReference type="PROSITE" id="PS51296"/>
    </source>
</evidence>
<feature type="domain" description="Rieske" evidence="5">
    <location>
        <begin position="26"/>
        <end position="127"/>
    </location>
</feature>
<evidence type="ECO:0000256" key="2">
    <source>
        <dbReference type="ARBA" id="ARBA00022723"/>
    </source>
</evidence>
<accession>A0A0F9TL02</accession>
<dbReference type="AlphaFoldDB" id="A0A0F9TL02"/>
<dbReference type="PROSITE" id="PS51296">
    <property type="entry name" value="RIESKE"/>
    <property type="match status" value="1"/>
</dbReference>
<dbReference type="InterPro" id="IPR017941">
    <property type="entry name" value="Rieske_2Fe-2S"/>
</dbReference>
<sequence length="128" mass="14241">MCRDSKLVKHASGSDNWRMTDHNTPSPLCHLDELPLHGSKGFLHQGQALFAVRQGEQVFVYENNCPHRGVPLEWVPDQFLDSSGRLIQCATHGALFLPESGECVAGPCVGQSLRQFPCYISHDQLWVG</sequence>
<keyword evidence="3" id="KW-0408">Iron</keyword>
<dbReference type="PANTHER" id="PTHR40261:SF1">
    <property type="entry name" value="RIESKE DOMAIN-CONTAINING PROTEIN"/>
    <property type="match status" value="1"/>
</dbReference>
<evidence type="ECO:0000313" key="6">
    <source>
        <dbReference type="EMBL" id="KKN81840.1"/>
    </source>
</evidence>
<keyword evidence="4" id="KW-0411">Iron-sulfur</keyword>
<dbReference type="SUPFAM" id="SSF50022">
    <property type="entry name" value="ISP domain"/>
    <property type="match status" value="1"/>
</dbReference>
<dbReference type="EMBL" id="LAZR01000209">
    <property type="protein sequence ID" value="KKN81840.1"/>
    <property type="molecule type" value="Genomic_DNA"/>
</dbReference>
<dbReference type="GO" id="GO:0046872">
    <property type="term" value="F:metal ion binding"/>
    <property type="evidence" value="ECO:0007669"/>
    <property type="project" value="UniProtKB-KW"/>
</dbReference>
<organism evidence="6">
    <name type="scientific">marine sediment metagenome</name>
    <dbReference type="NCBI Taxonomy" id="412755"/>
    <lineage>
        <taxon>unclassified sequences</taxon>
        <taxon>metagenomes</taxon>
        <taxon>ecological metagenomes</taxon>
    </lineage>
</organism>
<keyword evidence="2" id="KW-0479">Metal-binding</keyword>
<name>A0A0F9TL02_9ZZZZ</name>
<keyword evidence="1" id="KW-0001">2Fe-2S</keyword>
<evidence type="ECO:0000256" key="3">
    <source>
        <dbReference type="ARBA" id="ARBA00023004"/>
    </source>
</evidence>
<evidence type="ECO:0000256" key="1">
    <source>
        <dbReference type="ARBA" id="ARBA00022714"/>
    </source>
</evidence>
<dbReference type="Pfam" id="PF00355">
    <property type="entry name" value="Rieske"/>
    <property type="match status" value="1"/>
</dbReference>
<dbReference type="PANTHER" id="PTHR40261">
    <property type="match status" value="1"/>
</dbReference>
<dbReference type="Gene3D" id="2.102.10.10">
    <property type="entry name" value="Rieske [2Fe-2S] iron-sulphur domain"/>
    <property type="match status" value="1"/>
</dbReference>
<proteinExistence type="predicted"/>
<dbReference type="InterPro" id="IPR036922">
    <property type="entry name" value="Rieske_2Fe-2S_sf"/>
</dbReference>
<comment type="caution">
    <text evidence="6">The sequence shown here is derived from an EMBL/GenBank/DDBJ whole genome shotgun (WGS) entry which is preliminary data.</text>
</comment>
<dbReference type="CDD" id="cd03467">
    <property type="entry name" value="Rieske"/>
    <property type="match status" value="1"/>
</dbReference>
<reference evidence="6" key="1">
    <citation type="journal article" date="2015" name="Nature">
        <title>Complex archaea that bridge the gap between prokaryotes and eukaryotes.</title>
        <authorList>
            <person name="Spang A."/>
            <person name="Saw J.H."/>
            <person name="Jorgensen S.L."/>
            <person name="Zaremba-Niedzwiedzka K."/>
            <person name="Martijn J."/>
            <person name="Lind A.E."/>
            <person name="van Eijk R."/>
            <person name="Schleper C."/>
            <person name="Guy L."/>
            <person name="Ettema T.J."/>
        </authorList>
    </citation>
    <scope>NUCLEOTIDE SEQUENCE</scope>
</reference>